<dbReference type="PANTHER" id="PTHR18916:SF82">
    <property type="entry name" value="CAP-GLY DOMAIN-CONTAINING PROTEIN"/>
    <property type="match status" value="1"/>
</dbReference>
<feature type="region of interest" description="Disordered" evidence="9">
    <location>
        <begin position="78"/>
        <end position="421"/>
    </location>
</feature>
<name>A0A5C5FYW3_9BASI</name>
<feature type="domain" description="CAP-Gly" evidence="10">
    <location>
        <begin position="27"/>
        <end position="69"/>
    </location>
</feature>
<keyword evidence="5" id="KW-0243">Dynein</keyword>
<evidence type="ECO:0000256" key="9">
    <source>
        <dbReference type="SAM" id="MobiDB-lite"/>
    </source>
</evidence>
<feature type="region of interest" description="Disordered" evidence="9">
    <location>
        <begin position="1429"/>
        <end position="1450"/>
    </location>
</feature>
<dbReference type="Pfam" id="PF01302">
    <property type="entry name" value="CAP_GLY"/>
    <property type="match status" value="1"/>
</dbReference>
<proteinExistence type="inferred from homology"/>
<evidence type="ECO:0000256" key="7">
    <source>
        <dbReference type="ARBA" id="ARBA00023212"/>
    </source>
</evidence>
<evidence type="ECO:0000256" key="1">
    <source>
        <dbReference type="ARBA" id="ARBA00004245"/>
    </source>
</evidence>
<protein>
    <submittedName>
        <fullName evidence="11">Dynein associated protein-domain-containing protein</fullName>
    </submittedName>
</protein>
<feature type="compositionally biased region" description="Low complexity" evidence="9">
    <location>
        <begin position="91"/>
        <end position="157"/>
    </location>
</feature>
<keyword evidence="12" id="KW-1185">Reference proteome</keyword>
<dbReference type="Gene3D" id="2.30.30.190">
    <property type="entry name" value="CAP Gly-rich-like domain"/>
    <property type="match status" value="1"/>
</dbReference>
<dbReference type="PANTHER" id="PTHR18916">
    <property type="entry name" value="DYNACTIN 1-RELATED MICROTUBULE-BINDING"/>
    <property type="match status" value="1"/>
</dbReference>
<dbReference type="SMART" id="SM01052">
    <property type="entry name" value="CAP_GLY"/>
    <property type="match status" value="1"/>
</dbReference>
<evidence type="ECO:0000256" key="4">
    <source>
        <dbReference type="ARBA" id="ARBA00022701"/>
    </source>
</evidence>
<feature type="coiled-coil region" evidence="8">
    <location>
        <begin position="437"/>
        <end position="565"/>
    </location>
</feature>
<dbReference type="GO" id="GO:0035371">
    <property type="term" value="C:microtubule plus-end"/>
    <property type="evidence" value="ECO:0007669"/>
    <property type="project" value="TreeGrafter"/>
</dbReference>
<feature type="region of interest" description="Disordered" evidence="9">
    <location>
        <begin position="1296"/>
        <end position="1315"/>
    </location>
</feature>
<evidence type="ECO:0000256" key="3">
    <source>
        <dbReference type="ARBA" id="ARBA00022490"/>
    </source>
</evidence>
<keyword evidence="6 8" id="KW-0175">Coiled coil</keyword>
<dbReference type="GO" id="GO:0031122">
    <property type="term" value="P:cytoplasmic microtubule organization"/>
    <property type="evidence" value="ECO:0007669"/>
    <property type="project" value="TreeGrafter"/>
</dbReference>
<accession>A0A5C5FYW3</accession>
<dbReference type="Pfam" id="PF12455">
    <property type="entry name" value="Dynactin"/>
    <property type="match status" value="2"/>
</dbReference>
<dbReference type="InterPro" id="IPR036859">
    <property type="entry name" value="CAP-Gly_dom_sf"/>
</dbReference>
<comment type="similarity">
    <text evidence="2">Belongs to the dynactin 150 kDa subunit family.</text>
</comment>
<dbReference type="InterPro" id="IPR000938">
    <property type="entry name" value="CAP-Gly_domain"/>
</dbReference>
<dbReference type="OrthoDB" id="2130750at2759"/>
<dbReference type="GO" id="GO:0051010">
    <property type="term" value="F:microtubule plus-end binding"/>
    <property type="evidence" value="ECO:0007669"/>
    <property type="project" value="TreeGrafter"/>
</dbReference>
<dbReference type="EMBL" id="SOZI01000043">
    <property type="protein sequence ID" value="TNY21429.1"/>
    <property type="molecule type" value="Genomic_DNA"/>
</dbReference>
<dbReference type="GO" id="GO:0030286">
    <property type="term" value="C:dynein complex"/>
    <property type="evidence" value="ECO:0007669"/>
    <property type="project" value="UniProtKB-KW"/>
</dbReference>
<feature type="coiled-coil region" evidence="8">
    <location>
        <begin position="592"/>
        <end position="748"/>
    </location>
</feature>
<evidence type="ECO:0000256" key="5">
    <source>
        <dbReference type="ARBA" id="ARBA00023017"/>
    </source>
</evidence>
<dbReference type="InterPro" id="IPR022157">
    <property type="entry name" value="Dynactin"/>
</dbReference>
<feature type="compositionally biased region" description="Low complexity" evidence="9">
    <location>
        <begin position="165"/>
        <end position="219"/>
    </location>
</feature>
<feature type="compositionally biased region" description="Basic and acidic residues" evidence="9">
    <location>
        <begin position="1429"/>
        <end position="1440"/>
    </location>
</feature>
<feature type="compositionally biased region" description="Gly residues" evidence="9">
    <location>
        <begin position="334"/>
        <end position="346"/>
    </location>
</feature>
<dbReference type="STRING" id="5288.A0A5C5FYW3"/>
<dbReference type="GO" id="GO:0005938">
    <property type="term" value="C:cell cortex"/>
    <property type="evidence" value="ECO:0007669"/>
    <property type="project" value="TreeGrafter"/>
</dbReference>
<organism evidence="11 12">
    <name type="scientific">Rhodotorula diobovata</name>
    <dbReference type="NCBI Taxonomy" id="5288"/>
    <lineage>
        <taxon>Eukaryota</taxon>
        <taxon>Fungi</taxon>
        <taxon>Dikarya</taxon>
        <taxon>Basidiomycota</taxon>
        <taxon>Pucciniomycotina</taxon>
        <taxon>Microbotryomycetes</taxon>
        <taxon>Sporidiobolales</taxon>
        <taxon>Sporidiobolaceae</taxon>
        <taxon>Rhodotorula</taxon>
    </lineage>
</organism>
<comment type="subcellular location">
    <subcellularLocation>
        <location evidence="1">Cytoplasm</location>
        <location evidence="1">Cytoskeleton</location>
    </subcellularLocation>
</comment>
<evidence type="ECO:0000313" key="12">
    <source>
        <dbReference type="Proteomes" id="UP000311382"/>
    </source>
</evidence>
<sequence>MSASALVIPLGARVRVSAGLGHVRFVGQTAFAPGKWVGVELDAPGGKNDGSVAGTRYFQCDEGCGVFVKDRMVTVLDGAEQESPEPEFKVPALPSASASRPMSRATATRPSSTAPTPLSSSRPASRPSLVPSAATPARPPSSASARRPSSVASSTASQSLAEPTARAASPAKPASRLSGSRPSSAASGPTPGTARRTSIAPPSLAAAPTPRASTAAARPTGLVPPSPRSGAASSSRLARPSPSPAKPALANFAPARPTTAAPAPVRAALPGAGLSTPRRLQAPALTPSASSSSTSMRRQLSGASTSSSSSSAGGASVIGSAGRGLLSRPTSGAGVAGPGVGVGGAGMRRTLSGGSVQAERAEQQGEGVQREPEAREEDEVVAREQPHLAGLEGERLLPQAPAHVQVGQEESDPFSLRDPGARAGAKAVEAVVPQRVHDELLAKLSILERRRAEDRERLRELDALRDKAGEWERVREKTRARVAELAGEVKELRRENKDLVLSRDSAQSAFEDLQEQVEHSLLDKEIAESELDEARARLKELEERVGELEVEVEVVREENARLEGLGDAEIARSAAEGAEGAAPSAAPSSLAFRQLEKQNARLKDALVRLRDLTAESEAELKRKVESMEKELDLSANLQSDLDNMAVELEEAEAKIEDLKTQLDIAAEAQDMLEELTERNMKLHDDNEVLKADVDELEALRELADELEESHNETEKQLQEEIDRKDLHLQELRRRTDSLEESCADYEGTIGQFRELVISLQSDLEQLREHQATQDTESQSLTSQSQAMLSLNLKLQSTVLKSQVKAIDLELRKLEAQQAAEHLSIVKPYLLPSFFDSDADAVDALLFFERIAYKVELVNGFIEQNHSVSDALDGVVPEDLVRICETRAKLAHFAALNKRFAAHLQRCPPDVFLRMGRVYREVAETERRVDAFIEALKREELRESECGREIDGCLGLPATFSPRTPGLTVPTPHVNRFIAQAEHLAETHLQGLDPTLDLAERELASVTTLDLDFDTIAAASGFVKQTVATISRDSAHTDVEVELGGGNIDDALFKPLQNLVNHARNAKVLTKKLLRRFDDLGATSSALSVEHAQGFETLAFNSSTIACAVVKLASDVQHYCAEVRSAKQPFQLTTLQSIAKEIAAVELGKQSLRPLDEINALLVQLAQNIGTTVTSAMEPEHVVKLSFEAPWLARVAELQSNAAINVDAERKVVQLQEEMRDVVRDMRVKEEAHQEATVKIELLEKRLEGVKKQAEALAQLEAELVKSRKQERAYEEANEVLQRDLDKMEQELDKLKQSVATTEKPGTTASSGLGLDPSAYEGNLETSYLLEQITSLRSAVRFLRQENAYIKSHDLLAEIDALPSYDLPPTPPLTPEPHDPIELAPPRSFASSTKATELPTQSFVIRSAQLLREARLVSATPRLVVVSREARRGSGDDDGAQRKPWQAVRRDPRSQLWAEKERARTLERKVQRLWEERPRVALVQRV</sequence>
<feature type="compositionally biased region" description="Polar residues" evidence="9">
    <location>
        <begin position="1297"/>
        <end position="1310"/>
    </location>
</feature>
<feature type="compositionally biased region" description="Low complexity" evidence="9">
    <location>
        <begin position="228"/>
        <end position="324"/>
    </location>
</feature>
<evidence type="ECO:0000313" key="11">
    <source>
        <dbReference type="EMBL" id="TNY21429.1"/>
    </source>
</evidence>
<evidence type="ECO:0000256" key="6">
    <source>
        <dbReference type="ARBA" id="ARBA00023054"/>
    </source>
</evidence>
<keyword evidence="7" id="KW-0206">Cytoskeleton</keyword>
<comment type="caution">
    <text evidence="11">The sequence shown here is derived from an EMBL/GenBank/DDBJ whole genome shotgun (WGS) entry which is preliminary data.</text>
</comment>
<dbReference type="SUPFAM" id="SSF74924">
    <property type="entry name" value="Cap-Gly domain"/>
    <property type="match status" value="1"/>
</dbReference>
<gene>
    <name evidence="11" type="ORF">DMC30DRAFT_200173</name>
</gene>
<dbReference type="GO" id="GO:0005634">
    <property type="term" value="C:nucleus"/>
    <property type="evidence" value="ECO:0007669"/>
    <property type="project" value="TreeGrafter"/>
</dbReference>
<feature type="compositionally biased region" description="Basic and acidic residues" evidence="9">
    <location>
        <begin position="359"/>
        <end position="373"/>
    </location>
</feature>
<evidence type="ECO:0000259" key="10">
    <source>
        <dbReference type="PROSITE" id="PS50245"/>
    </source>
</evidence>
<keyword evidence="4" id="KW-0493">Microtubule</keyword>
<evidence type="ECO:0000256" key="2">
    <source>
        <dbReference type="ARBA" id="ARBA00011010"/>
    </source>
</evidence>
<dbReference type="PROSITE" id="PS00845">
    <property type="entry name" value="CAP_GLY_1"/>
    <property type="match status" value="1"/>
</dbReference>
<dbReference type="Proteomes" id="UP000311382">
    <property type="component" value="Unassembled WGS sequence"/>
</dbReference>
<evidence type="ECO:0000256" key="8">
    <source>
        <dbReference type="SAM" id="Coils"/>
    </source>
</evidence>
<reference evidence="11 12" key="1">
    <citation type="submission" date="2019-03" db="EMBL/GenBank/DDBJ databases">
        <title>Rhodosporidium diobovatum UCD-FST 08-225 genome sequencing, assembly, and annotation.</title>
        <authorList>
            <person name="Fakankun I.U."/>
            <person name="Fristensky B."/>
            <person name="Levin D.B."/>
        </authorList>
    </citation>
    <scope>NUCLEOTIDE SEQUENCE [LARGE SCALE GENOMIC DNA]</scope>
    <source>
        <strain evidence="11 12">UCD-FST 08-225</strain>
    </source>
</reference>
<keyword evidence="3" id="KW-0963">Cytoplasm</keyword>
<dbReference type="PROSITE" id="PS50245">
    <property type="entry name" value="CAP_GLY_2"/>
    <property type="match status" value="1"/>
</dbReference>